<dbReference type="STRING" id="46914.JP75_15865"/>
<feature type="transmembrane region" description="Helical" evidence="6">
    <location>
        <begin position="7"/>
        <end position="27"/>
    </location>
</feature>
<dbReference type="Proteomes" id="UP000028981">
    <property type="component" value="Unassembled WGS sequence"/>
</dbReference>
<proteinExistence type="predicted"/>
<protein>
    <recommendedName>
        <fullName evidence="7">DUF3817 domain-containing protein</fullName>
    </recommendedName>
</protein>
<comment type="caution">
    <text evidence="8">The sequence shown here is derived from an EMBL/GenBank/DDBJ whole genome shotgun (WGS) entry which is preliminary data.</text>
</comment>
<sequence>MRWHHIMIALFRYIGVAEGITTLTLFLPAMPAKCWLGYHGFVPPVGLIHGVAFIGYILAMTICLPGRGFAGFDWVRAVLATFVPFGTFLNDPFLSEATLK</sequence>
<feature type="domain" description="DUF3817" evidence="7">
    <location>
        <begin position="9"/>
        <end position="91"/>
    </location>
</feature>
<dbReference type="AlphaFoldDB" id="A0A087LZM7"/>
<dbReference type="InterPro" id="IPR023845">
    <property type="entry name" value="DUF3817_TM"/>
</dbReference>
<evidence type="ECO:0000256" key="4">
    <source>
        <dbReference type="ARBA" id="ARBA00022989"/>
    </source>
</evidence>
<dbReference type="GO" id="GO:0005886">
    <property type="term" value="C:plasma membrane"/>
    <property type="evidence" value="ECO:0007669"/>
    <property type="project" value="UniProtKB-SubCell"/>
</dbReference>
<evidence type="ECO:0000313" key="9">
    <source>
        <dbReference type="Proteomes" id="UP000028981"/>
    </source>
</evidence>
<keyword evidence="4 6" id="KW-1133">Transmembrane helix</keyword>
<evidence type="ECO:0000259" key="7">
    <source>
        <dbReference type="Pfam" id="PF12823"/>
    </source>
</evidence>
<feature type="transmembrane region" description="Helical" evidence="6">
    <location>
        <begin position="47"/>
        <end position="66"/>
    </location>
</feature>
<gene>
    <name evidence="8" type="ORF">JP75_15865</name>
</gene>
<keyword evidence="9" id="KW-1185">Reference proteome</keyword>
<evidence type="ECO:0000313" key="8">
    <source>
        <dbReference type="EMBL" id="KFL30080.1"/>
    </source>
</evidence>
<reference evidence="8 9" key="1">
    <citation type="submission" date="2014-08" db="EMBL/GenBank/DDBJ databases">
        <authorList>
            <person name="Hassan Y.I."/>
            <person name="Lepp D."/>
            <person name="Zhou T."/>
        </authorList>
    </citation>
    <scope>NUCLEOTIDE SEQUENCE [LARGE SCALE GENOMIC DNA]</scope>
    <source>
        <strain evidence="8 9">IFO13584</strain>
    </source>
</reference>
<evidence type="ECO:0000256" key="3">
    <source>
        <dbReference type="ARBA" id="ARBA00022692"/>
    </source>
</evidence>
<dbReference type="EMBL" id="JQGC01000015">
    <property type="protein sequence ID" value="KFL30080.1"/>
    <property type="molecule type" value="Genomic_DNA"/>
</dbReference>
<keyword evidence="2" id="KW-1003">Cell membrane</keyword>
<evidence type="ECO:0000256" key="6">
    <source>
        <dbReference type="SAM" id="Phobius"/>
    </source>
</evidence>
<keyword evidence="5 6" id="KW-0472">Membrane</keyword>
<accession>A0A087LZM7</accession>
<dbReference type="NCBIfam" id="TIGR03954">
    <property type="entry name" value="integ_memb_HG"/>
    <property type="match status" value="1"/>
</dbReference>
<evidence type="ECO:0000256" key="2">
    <source>
        <dbReference type="ARBA" id="ARBA00022475"/>
    </source>
</evidence>
<dbReference type="Pfam" id="PF12823">
    <property type="entry name" value="DUF3817"/>
    <property type="match status" value="1"/>
</dbReference>
<comment type="subcellular location">
    <subcellularLocation>
        <location evidence="1">Cell membrane</location>
        <topology evidence="1">Multi-pass membrane protein</topology>
    </subcellularLocation>
</comment>
<evidence type="ECO:0000256" key="1">
    <source>
        <dbReference type="ARBA" id="ARBA00004651"/>
    </source>
</evidence>
<name>A0A087LZM7_9HYPH</name>
<organism evidence="8 9">
    <name type="scientific">Devosia riboflavina</name>
    <dbReference type="NCBI Taxonomy" id="46914"/>
    <lineage>
        <taxon>Bacteria</taxon>
        <taxon>Pseudomonadati</taxon>
        <taxon>Pseudomonadota</taxon>
        <taxon>Alphaproteobacteria</taxon>
        <taxon>Hyphomicrobiales</taxon>
        <taxon>Devosiaceae</taxon>
        <taxon>Devosia</taxon>
    </lineage>
</organism>
<evidence type="ECO:0000256" key="5">
    <source>
        <dbReference type="ARBA" id="ARBA00023136"/>
    </source>
</evidence>
<keyword evidence="3 6" id="KW-0812">Transmembrane</keyword>